<dbReference type="PANTHER" id="PTHR38111:SF2">
    <property type="entry name" value="FINGER DOMAIN PROTEIN, PUTATIVE (AFU_ORTHOLOGUE AFUA_1G01560)-RELATED"/>
    <property type="match status" value="1"/>
</dbReference>
<dbReference type="EMBL" id="JAVRRF010000016">
    <property type="protein sequence ID" value="KAK5057380.1"/>
    <property type="molecule type" value="Genomic_DNA"/>
</dbReference>
<sequence>MSMAYMLGRFPSMGNQYQDFVSNKIWMGACLNRPEAFPIAALALKALAVCFFGRQHHQLKVINDSAVLYGRCLRDLTQSLQHLPEDGSFDAAAAVSALYLYEYMSFTTPHSWLQHANALPRLIQMRGADAYATYPDRALLEATRESMTATAWARRQRDFLAEDPWTRVLDEYPTTDGAQMTALHALQARLPGIAESVQKLDLEVEDFQARFQVALDDIHRLKSDLRAWYSAWVSEPNHVPKVVMPRDTISTPPSRQRELFGTILDFDNLRSAKGYLFYCMINIGVLEWEHILLHPNWERGDLHEEMDDIPEAEESAISICRSIEYFLKPAHAEAAPFYLPLPIRVAYLALPKTSRQSIWLLHVVDMLALAHQVEFPRNVLKNIPIRKRIHR</sequence>
<dbReference type="Proteomes" id="UP001345691">
    <property type="component" value="Unassembled WGS sequence"/>
</dbReference>
<reference evidence="1 2" key="1">
    <citation type="submission" date="2023-08" db="EMBL/GenBank/DDBJ databases">
        <title>Black Yeasts Isolated from many extreme environments.</title>
        <authorList>
            <person name="Coleine C."/>
            <person name="Stajich J.E."/>
            <person name="Selbmann L."/>
        </authorList>
    </citation>
    <scope>NUCLEOTIDE SEQUENCE [LARGE SCALE GENOMIC DNA]</scope>
    <source>
        <strain evidence="1 2">CCFEE 6328</strain>
    </source>
</reference>
<evidence type="ECO:0000313" key="1">
    <source>
        <dbReference type="EMBL" id="KAK5057380.1"/>
    </source>
</evidence>
<dbReference type="InterPro" id="IPR053178">
    <property type="entry name" value="Osmoadaptation_assoc"/>
</dbReference>
<organism evidence="1 2">
    <name type="scientific">Exophiala sideris</name>
    <dbReference type="NCBI Taxonomy" id="1016849"/>
    <lineage>
        <taxon>Eukaryota</taxon>
        <taxon>Fungi</taxon>
        <taxon>Dikarya</taxon>
        <taxon>Ascomycota</taxon>
        <taxon>Pezizomycotina</taxon>
        <taxon>Eurotiomycetes</taxon>
        <taxon>Chaetothyriomycetidae</taxon>
        <taxon>Chaetothyriales</taxon>
        <taxon>Herpotrichiellaceae</taxon>
        <taxon>Exophiala</taxon>
    </lineage>
</organism>
<accession>A0ABR0J6E6</accession>
<gene>
    <name evidence="1" type="ORF">LTR69_007420</name>
</gene>
<name>A0ABR0J6E6_9EURO</name>
<evidence type="ECO:0008006" key="3">
    <source>
        <dbReference type="Google" id="ProtNLM"/>
    </source>
</evidence>
<protein>
    <recommendedName>
        <fullName evidence="3">Transcription factor domain-containing protein</fullName>
    </recommendedName>
</protein>
<proteinExistence type="predicted"/>
<comment type="caution">
    <text evidence="1">The sequence shown here is derived from an EMBL/GenBank/DDBJ whole genome shotgun (WGS) entry which is preliminary data.</text>
</comment>
<keyword evidence="2" id="KW-1185">Reference proteome</keyword>
<evidence type="ECO:0000313" key="2">
    <source>
        <dbReference type="Proteomes" id="UP001345691"/>
    </source>
</evidence>
<dbReference type="PANTHER" id="PTHR38111">
    <property type="entry name" value="ZN(2)-C6 FUNGAL-TYPE DOMAIN-CONTAINING PROTEIN-RELATED"/>
    <property type="match status" value="1"/>
</dbReference>